<dbReference type="InterPro" id="IPR029787">
    <property type="entry name" value="Nucleotide_cyclase"/>
</dbReference>
<dbReference type="Pfam" id="PF00211">
    <property type="entry name" value="Guanylate_cyc"/>
    <property type="match status" value="1"/>
</dbReference>
<evidence type="ECO:0000313" key="2">
    <source>
        <dbReference type="EMBL" id="AGC41442.1"/>
    </source>
</evidence>
<dbReference type="SMART" id="SM00044">
    <property type="entry name" value="CYCc"/>
    <property type="match status" value="1"/>
</dbReference>
<name>L7U1I8_MYXSD</name>
<dbReference type="GO" id="GO:0035556">
    <property type="term" value="P:intracellular signal transduction"/>
    <property type="evidence" value="ECO:0007669"/>
    <property type="project" value="InterPro"/>
</dbReference>
<feature type="domain" description="Guanylate cyclase" evidence="1">
    <location>
        <begin position="240"/>
        <end position="374"/>
    </location>
</feature>
<dbReference type="AlphaFoldDB" id="L7U1I8"/>
<dbReference type="PANTHER" id="PTHR43081:SF11">
    <property type="entry name" value="BLR2264 PROTEIN"/>
    <property type="match status" value="1"/>
</dbReference>
<accession>L7U1I8</accession>
<dbReference type="KEGG" id="msd:MYSTI_00083"/>
<dbReference type="PROSITE" id="PS50125">
    <property type="entry name" value="GUANYLATE_CYCLASE_2"/>
    <property type="match status" value="1"/>
</dbReference>
<dbReference type="CDD" id="cd07302">
    <property type="entry name" value="CHD"/>
    <property type="match status" value="1"/>
</dbReference>
<dbReference type="OrthoDB" id="4565346at2"/>
<dbReference type="HOGENOM" id="CLU_039833_0_0_7"/>
<dbReference type="eggNOG" id="COG2114">
    <property type="taxonomic scope" value="Bacteria"/>
</dbReference>
<evidence type="ECO:0000259" key="1">
    <source>
        <dbReference type="PROSITE" id="PS50125"/>
    </source>
</evidence>
<dbReference type="GO" id="GO:0004016">
    <property type="term" value="F:adenylate cyclase activity"/>
    <property type="evidence" value="ECO:0007669"/>
    <property type="project" value="UniProtKB-ARBA"/>
</dbReference>
<dbReference type="STRING" id="1278073.MYSTI_00083"/>
<protein>
    <submittedName>
        <fullName evidence="2">Adenylate cyclase 1</fullName>
    </submittedName>
</protein>
<dbReference type="GO" id="GO:0006171">
    <property type="term" value="P:cAMP biosynthetic process"/>
    <property type="evidence" value="ECO:0007669"/>
    <property type="project" value="TreeGrafter"/>
</dbReference>
<reference evidence="2 3" key="1">
    <citation type="journal article" date="2013" name="Genome Announc.">
        <title>Complete genome sequence of Myxococcus stipitatus strain DSM 14675, a fruiting myxobacterium.</title>
        <authorList>
            <person name="Huntley S."/>
            <person name="Kneip S."/>
            <person name="Treuner-Lange A."/>
            <person name="Sogaard-Andersen L."/>
        </authorList>
    </citation>
    <scope>NUCLEOTIDE SEQUENCE [LARGE SCALE GENOMIC DNA]</scope>
    <source>
        <strain evidence="3">DSM 14675 / JCM 12634 / Mx s8</strain>
    </source>
</reference>
<dbReference type="SUPFAM" id="SSF55073">
    <property type="entry name" value="Nucleotide cyclase"/>
    <property type="match status" value="1"/>
</dbReference>
<keyword evidence="3" id="KW-1185">Reference proteome</keyword>
<gene>
    <name evidence="2" type="ordered locus">MYSTI_00083</name>
</gene>
<dbReference type="EMBL" id="CP004025">
    <property type="protein sequence ID" value="AGC41442.1"/>
    <property type="molecule type" value="Genomic_DNA"/>
</dbReference>
<dbReference type="Proteomes" id="UP000011131">
    <property type="component" value="Chromosome"/>
</dbReference>
<dbReference type="Gene3D" id="3.30.70.1230">
    <property type="entry name" value="Nucleotide cyclase"/>
    <property type="match status" value="1"/>
</dbReference>
<dbReference type="PATRIC" id="fig|1278073.3.peg.89"/>
<dbReference type="InterPro" id="IPR050697">
    <property type="entry name" value="Adenylyl/Guanylyl_Cyclase_3/4"/>
</dbReference>
<evidence type="ECO:0000313" key="3">
    <source>
        <dbReference type="Proteomes" id="UP000011131"/>
    </source>
</evidence>
<proteinExistence type="predicted"/>
<organism evidence="2 3">
    <name type="scientific">Myxococcus stipitatus (strain DSM 14675 / JCM 12634 / Mx s8)</name>
    <dbReference type="NCBI Taxonomy" id="1278073"/>
    <lineage>
        <taxon>Bacteria</taxon>
        <taxon>Pseudomonadati</taxon>
        <taxon>Myxococcota</taxon>
        <taxon>Myxococcia</taxon>
        <taxon>Myxococcales</taxon>
        <taxon>Cystobacterineae</taxon>
        <taxon>Myxococcaceae</taxon>
        <taxon>Myxococcus</taxon>
    </lineage>
</organism>
<dbReference type="PANTHER" id="PTHR43081">
    <property type="entry name" value="ADENYLATE CYCLASE, TERMINAL-DIFFERENTIATION SPECIFIC-RELATED"/>
    <property type="match status" value="1"/>
</dbReference>
<sequence>MVAWHASQPRPRRDSDERLVTVNARNPRSLRDTSAPDAVGWLVSDARLLPNPAPLLEGVCERLTARGVPLARASISLFTLHPLLHARSFRWRAGQSSATTEVHPHGLQHLPAFAQSPFKALREGVPVIHRRLEQPLAPDDYPMFQGLREEGLTEYLALPVCFSDGSRHAVSWSTSEPGGFTDAQRALLQELHPLLELVLEVIARKDMTGVLLDTYLGRDTGRRILQGQIRRGDGETTSAVICLSDLRSFTALSDALPRDALLELLNAYFETMVSAFHAHGAEVLKFMGDAVLAIFRIDAESPVEERCMAAARTMREAVAATARDNASRREQGLTPYEFGASLHVGDVMYGNIGASDRLDFTVIGPAVNLASRIAGLCAGLNEPVLLSESFVSHYRGGVKDLGRHPLKGVPHPMRIYTLGSESSARTVAA</sequence>
<dbReference type="InterPro" id="IPR001054">
    <property type="entry name" value="A/G_cyclase"/>
</dbReference>